<name>A0A0A1W1G8_MICAE</name>
<protein>
    <submittedName>
        <fullName evidence="1">Uncharacterized protein</fullName>
    </submittedName>
</protein>
<gene>
    <name evidence="1" type="ORF">N44_04676</name>
</gene>
<accession>A0A0A1W1G8</accession>
<evidence type="ECO:0000313" key="2">
    <source>
        <dbReference type="Proteomes" id="UP000030321"/>
    </source>
</evidence>
<dbReference type="EMBL" id="BBPA01000076">
    <property type="protein sequence ID" value="GAL95820.1"/>
    <property type="molecule type" value="Genomic_DNA"/>
</dbReference>
<sequence>MSSHRFIRVNYVKKPITPPDFVKYRFFIDSIGVYLCFSSPENGFL</sequence>
<organism evidence="1 2">
    <name type="scientific">Microcystis aeruginosa NIES-44</name>
    <dbReference type="NCBI Taxonomy" id="449439"/>
    <lineage>
        <taxon>Bacteria</taxon>
        <taxon>Bacillati</taxon>
        <taxon>Cyanobacteriota</taxon>
        <taxon>Cyanophyceae</taxon>
        <taxon>Oscillatoriophycideae</taxon>
        <taxon>Chroococcales</taxon>
        <taxon>Microcystaceae</taxon>
        <taxon>Microcystis</taxon>
    </lineage>
</organism>
<dbReference type="Proteomes" id="UP000030321">
    <property type="component" value="Unassembled WGS sequence"/>
</dbReference>
<dbReference type="AlphaFoldDB" id="A0A0A1W1G8"/>
<evidence type="ECO:0000313" key="1">
    <source>
        <dbReference type="EMBL" id="GAL95820.1"/>
    </source>
</evidence>
<comment type="caution">
    <text evidence="1">The sequence shown here is derived from an EMBL/GenBank/DDBJ whole genome shotgun (WGS) entry which is preliminary data.</text>
</comment>
<proteinExistence type="predicted"/>
<reference evidence="2" key="1">
    <citation type="journal article" date="2015" name="Genome">
        <title>Whole Genome Sequence of the Non-Microcystin-Producing Microcystis aeruginosa Strain NIES-44.</title>
        <authorList>
            <person name="Okano K."/>
            <person name="Miyata N."/>
            <person name="Ozaki Y."/>
        </authorList>
    </citation>
    <scope>NUCLEOTIDE SEQUENCE [LARGE SCALE GENOMIC DNA]</scope>
    <source>
        <strain evidence="2">NIES-44</strain>
    </source>
</reference>